<name>A0AAN7U6Z5_9MYCE</name>
<comment type="caution">
    <text evidence="1">The sequence shown here is derived from an EMBL/GenBank/DDBJ whole genome shotgun (WGS) entry which is preliminary data.</text>
</comment>
<dbReference type="Proteomes" id="UP001344447">
    <property type="component" value="Unassembled WGS sequence"/>
</dbReference>
<accession>A0AAN7U6Z5</accession>
<sequence>MDKREYKVCLYEMTKTKISNLPKFYSPNKNTIL</sequence>
<gene>
    <name evidence="1" type="ORF">RB653_000427</name>
</gene>
<evidence type="ECO:0000313" key="2">
    <source>
        <dbReference type="Proteomes" id="UP001344447"/>
    </source>
</evidence>
<keyword evidence="2" id="KW-1185">Reference proteome</keyword>
<dbReference type="AlphaFoldDB" id="A0AAN7U6Z5"/>
<evidence type="ECO:0000313" key="1">
    <source>
        <dbReference type="EMBL" id="KAK5580410.1"/>
    </source>
</evidence>
<protein>
    <submittedName>
        <fullName evidence="1">Uncharacterized protein</fullName>
    </submittedName>
</protein>
<reference evidence="1 2" key="1">
    <citation type="submission" date="2023-11" db="EMBL/GenBank/DDBJ databases">
        <title>Dfirmibasis_genome.</title>
        <authorList>
            <person name="Edelbroek B."/>
            <person name="Kjellin J."/>
            <person name="Jerlstrom-Hultqvist J."/>
            <person name="Soderbom F."/>
        </authorList>
    </citation>
    <scope>NUCLEOTIDE SEQUENCE [LARGE SCALE GENOMIC DNA]</scope>
    <source>
        <strain evidence="1 2">TNS-C-14</strain>
    </source>
</reference>
<organism evidence="1 2">
    <name type="scientific">Dictyostelium firmibasis</name>
    <dbReference type="NCBI Taxonomy" id="79012"/>
    <lineage>
        <taxon>Eukaryota</taxon>
        <taxon>Amoebozoa</taxon>
        <taxon>Evosea</taxon>
        <taxon>Eumycetozoa</taxon>
        <taxon>Dictyostelia</taxon>
        <taxon>Dictyosteliales</taxon>
        <taxon>Dictyosteliaceae</taxon>
        <taxon>Dictyostelium</taxon>
    </lineage>
</organism>
<dbReference type="EMBL" id="JAVFKY010000002">
    <property type="protein sequence ID" value="KAK5580410.1"/>
    <property type="molecule type" value="Genomic_DNA"/>
</dbReference>
<proteinExistence type="predicted"/>